<dbReference type="EMBL" id="JACGCM010002779">
    <property type="protein sequence ID" value="KAF6135779.1"/>
    <property type="molecule type" value="Genomic_DNA"/>
</dbReference>
<proteinExistence type="predicted"/>
<keyword evidence="2" id="KW-1185">Reference proteome</keyword>
<comment type="caution">
    <text evidence="1">The sequence shown here is derived from an EMBL/GenBank/DDBJ whole genome shotgun (WGS) entry which is preliminary data.</text>
</comment>
<dbReference type="Proteomes" id="UP000541444">
    <property type="component" value="Unassembled WGS sequence"/>
</dbReference>
<organism evidence="1 2">
    <name type="scientific">Kingdonia uniflora</name>
    <dbReference type="NCBI Taxonomy" id="39325"/>
    <lineage>
        <taxon>Eukaryota</taxon>
        <taxon>Viridiplantae</taxon>
        <taxon>Streptophyta</taxon>
        <taxon>Embryophyta</taxon>
        <taxon>Tracheophyta</taxon>
        <taxon>Spermatophyta</taxon>
        <taxon>Magnoliopsida</taxon>
        <taxon>Ranunculales</taxon>
        <taxon>Circaeasteraceae</taxon>
        <taxon>Kingdonia</taxon>
    </lineage>
</organism>
<reference evidence="1 2" key="1">
    <citation type="journal article" date="2020" name="IScience">
        <title>Genome Sequencing of the Endangered Kingdonia uniflora (Circaeasteraceae, Ranunculales) Reveals Potential Mechanisms of Evolutionary Specialization.</title>
        <authorList>
            <person name="Sun Y."/>
            <person name="Deng T."/>
            <person name="Zhang A."/>
            <person name="Moore M.J."/>
            <person name="Landis J.B."/>
            <person name="Lin N."/>
            <person name="Zhang H."/>
            <person name="Zhang X."/>
            <person name="Huang J."/>
            <person name="Zhang X."/>
            <person name="Sun H."/>
            <person name="Wang H."/>
        </authorList>
    </citation>
    <scope>NUCLEOTIDE SEQUENCE [LARGE SCALE GENOMIC DNA]</scope>
    <source>
        <strain evidence="1">TB1705</strain>
        <tissue evidence="1">Leaf</tissue>
    </source>
</reference>
<gene>
    <name evidence="1" type="ORF">GIB67_028635</name>
</gene>
<sequence length="108" mass="12649">MSSICSYEGKQFVAFMTLLESWIYVHFLKLPYVPKPGPRESQEYYTNWKPKKIVRFNTEMLQEIRQAFDDYSVNDVVYDPYDDSREEGADVALVMRVQGVPFTPVVLP</sequence>
<accession>A0A7J7KZK0</accession>
<name>A0A7J7KZK0_9MAGN</name>
<protein>
    <submittedName>
        <fullName evidence="1">Uncharacterized protein</fullName>
    </submittedName>
</protein>
<evidence type="ECO:0000313" key="2">
    <source>
        <dbReference type="Proteomes" id="UP000541444"/>
    </source>
</evidence>
<dbReference type="AlphaFoldDB" id="A0A7J7KZK0"/>
<evidence type="ECO:0000313" key="1">
    <source>
        <dbReference type="EMBL" id="KAF6135779.1"/>
    </source>
</evidence>